<dbReference type="InterPro" id="IPR036291">
    <property type="entry name" value="NAD(P)-bd_dom_sf"/>
</dbReference>
<sequence>MLLSLVESTSSPSLWTSMTSTSRSNSVVSAAATSRLSPEDGANPSSLDMKLSDVSLGLAVPSPSSRSETTVQVCSCGKYREDAAPSMCGGLTVYSLLIRNEAGLSYMAIQFAKALGCDEIVAFSHLNSKEKDAMALDAINFVATREERFQKPFLSFLDFIIVYRNFASWCDACPLRLLCLWASFVMIALPDDKLPSLEGSSLLSRAFFGGSLLGSKKDWRVKPWIEVMPTSYLVSDVSKYGSICKLERSTKQLGADLKHKHTMDLQVLLQDTKPQSNLPVELHERIINELDGEEDALKQCALTCKLYRHLAQTLLFKAVMLQFQPESNPAKKFLAILTQSPHVANYVGCLSLRGYDDRWYDKEWTESKKPDDDGIADVLSALTNLQELQLFKVCSGRNRRTFQALSLSPASMAMIQFKCRSILHLTLQKLDNMPLTMLAHSSSLESLDIDNVELVDDLDDQAGPETIDSQTSFPHLKLMRISNATTLGYSQQSIYPFLMRSTTQGGLESLSVNMDESWDDLLVPAVDFQAVKEIIRNSATSLKAVDVIVPLAKMPILLDNDEPLFNVSEMPLLEELSLTGTIHCNESDEDRTHIDLHWLSRHLETFPNDGRKFNKISLHLIITNAFCLKEDQLDDEGLKYFEDLLLNVVSHQRLSLSVKFTIRGRIFDEHGAETLIRQHLHGLEAENLLEFDTTDVQGESELFRKNH</sequence>
<dbReference type="AlphaFoldDB" id="A0A8H4VNE1"/>
<evidence type="ECO:0000256" key="3">
    <source>
        <dbReference type="ARBA" id="ARBA00023002"/>
    </source>
</evidence>
<comment type="caution">
    <text evidence="4">The sequence shown here is derived from an EMBL/GenBank/DDBJ whole genome shotgun (WGS) entry which is preliminary data.</text>
</comment>
<name>A0A8H4VNE1_9AGAR</name>
<dbReference type="PANTHER" id="PTHR42683">
    <property type="entry name" value="ALDEHYDE REDUCTASE"/>
    <property type="match status" value="1"/>
</dbReference>
<evidence type="ECO:0000256" key="1">
    <source>
        <dbReference type="ARBA" id="ARBA00022723"/>
    </source>
</evidence>
<keyword evidence="5" id="KW-1185">Reference proteome</keyword>
<gene>
    <name evidence="4" type="ORF">D9613_008844</name>
</gene>
<dbReference type="InterPro" id="IPR047109">
    <property type="entry name" value="CAD-like"/>
</dbReference>
<reference evidence="4 5" key="1">
    <citation type="submission" date="2019-12" db="EMBL/GenBank/DDBJ databases">
        <authorList>
            <person name="Floudas D."/>
            <person name="Bentzer J."/>
            <person name="Ahren D."/>
            <person name="Johansson T."/>
            <person name="Persson P."/>
            <person name="Tunlid A."/>
        </authorList>
    </citation>
    <scope>NUCLEOTIDE SEQUENCE [LARGE SCALE GENOMIC DNA]</scope>
    <source>
        <strain evidence="4 5">CBS 102.39</strain>
    </source>
</reference>
<dbReference type="EMBL" id="JAACJL010000031">
    <property type="protein sequence ID" value="KAF4616363.1"/>
    <property type="molecule type" value="Genomic_DNA"/>
</dbReference>
<keyword evidence="3" id="KW-0560">Oxidoreductase</keyword>
<keyword evidence="2" id="KW-0862">Zinc</keyword>
<dbReference type="GO" id="GO:0046872">
    <property type="term" value="F:metal ion binding"/>
    <property type="evidence" value="ECO:0007669"/>
    <property type="project" value="UniProtKB-KW"/>
</dbReference>
<evidence type="ECO:0000313" key="5">
    <source>
        <dbReference type="Proteomes" id="UP000521872"/>
    </source>
</evidence>
<organism evidence="4 5">
    <name type="scientific">Agrocybe pediades</name>
    <dbReference type="NCBI Taxonomy" id="84607"/>
    <lineage>
        <taxon>Eukaryota</taxon>
        <taxon>Fungi</taxon>
        <taxon>Dikarya</taxon>
        <taxon>Basidiomycota</taxon>
        <taxon>Agaricomycotina</taxon>
        <taxon>Agaricomycetes</taxon>
        <taxon>Agaricomycetidae</taxon>
        <taxon>Agaricales</taxon>
        <taxon>Agaricineae</taxon>
        <taxon>Strophariaceae</taxon>
        <taxon>Agrocybe</taxon>
    </lineage>
</organism>
<dbReference type="SUPFAM" id="SSF51735">
    <property type="entry name" value="NAD(P)-binding Rossmann-fold domains"/>
    <property type="match status" value="1"/>
</dbReference>
<dbReference type="Gene3D" id="3.90.180.10">
    <property type="entry name" value="Medium-chain alcohol dehydrogenases, catalytic domain"/>
    <property type="match status" value="1"/>
</dbReference>
<keyword evidence="1" id="KW-0479">Metal-binding</keyword>
<accession>A0A8H4VNE1</accession>
<protein>
    <submittedName>
        <fullName evidence="4">Uncharacterized protein</fullName>
    </submittedName>
</protein>
<proteinExistence type="predicted"/>
<dbReference type="Proteomes" id="UP000521872">
    <property type="component" value="Unassembled WGS sequence"/>
</dbReference>
<dbReference type="Gene3D" id="3.40.50.720">
    <property type="entry name" value="NAD(P)-binding Rossmann-like Domain"/>
    <property type="match status" value="1"/>
</dbReference>
<evidence type="ECO:0000313" key="4">
    <source>
        <dbReference type="EMBL" id="KAF4616363.1"/>
    </source>
</evidence>
<evidence type="ECO:0000256" key="2">
    <source>
        <dbReference type="ARBA" id="ARBA00022833"/>
    </source>
</evidence>
<dbReference type="GO" id="GO:0016616">
    <property type="term" value="F:oxidoreductase activity, acting on the CH-OH group of donors, NAD or NADP as acceptor"/>
    <property type="evidence" value="ECO:0007669"/>
    <property type="project" value="InterPro"/>
</dbReference>